<protein>
    <recommendedName>
        <fullName evidence="3">Toxin Fic</fullName>
    </recommendedName>
</protein>
<evidence type="ECO:0000313" key="2">
    <source>
        <dbReference type="Proteomes" id="UP000070578"/>
    </source>
</evidence>
<reference evidence="1 2" key="1">
    <citation type="submission" date="2016-02" db="EMBL/GenBank/DDBJ databases">
        <authorList>
            <person name="Wen L."/>
            <person name="He K."/>
            <person name="Yang H."/>
        </authorList>
    </citation>
    <scope>NUCLEOTIDE SEQUENCE [LARGE SCALE GENOMIC DNA]</scope>
    <source>
        <strain evidence="1">ShG14-8</strain>
    </source>
</reference>
<dbReference type="AlphaFoldDB" id="A0A139BP27"/>
<proteinExistence type="predicted"/>
<dbReference type="EMBL" id="LSLI01000148">
    <property type="protein sequence ID" value="KXS30757.1"/>
    <property type="molecule type" value="Genomic_DNA"/>
</dbReference>
<dbReference type="PANTHER" id="PTHR35810:SF1">
    <property type="entry name" value="CYTOPLASMIC PROTEIN"/>
    <property type="match status" value="1"/>
</dbReference>
<accession>A0A139BP27</accession>
<sequence length="349" mass="39737">MSKKREVSLVRSSAAEYLTFVAATGQGGVEAVYADENVWLTQKMMGQLYDVATHTINYHLKNVFADSELQEGAVIRNFRITAADGKSYDTRHYSLAAIIAVGYKVNSERAVQFRKWATGIVEEFAVKGFAMDDERLKSGGSVLTEKYFEEQIQRVREIRLSERKFYQKITDIYATSIDYDVTAQATQRFFATVQNKLHWAIHGQTAAELIQARADAEKSNMGLTTWKDAHGGKIQKFDVVVAKNYLTEHEMAQLTRLVSAYLDVAEDMALRKIPMTMQDWETRLNRFLAATDREILQDAGKVMAEIAHAHAESEFEKYRIVQDRLFESDFDRLVKQLEQDGKKNKGGSK</sequence>
<dbReference type="Pfam" id="PF13310">
    <property type="entry name" value="Virulence_RhuM"/>
    <property type="match status" value="1"/>
</dbReference>
<dbReference type="PANTHER" id="PTHR35810">
    <property type="entry name" value="CYTOPLASMIC PROTEIN-RELATED"/>
    <property type="match status" value="1"/>
</dbReference>
<dbReference type="PIRSF" id="PIRSF015268">
    <property type="entry name" value="Virulence_RhuM"/>
    <property type="match status" value="1"/>
</dbReference>
<dbReference type="PATRIC" id="fig|1796491.3.peg.3425"/>
<name>A0A139BP27_9PROT</name>
<dbReference type="Proteomes" id="UP000070578">
    <property type="component" value="Unassembled WGS sequence"/>
</dbReference>
<evidence type="ECO:0008006" key="3">
    <source>
        <dbReference type="Google" id="ProtNLM"/>
    </source>
</evidence>
<reference evidence="1 2" key="2">
    <citation type="submission" date="2016-03" db="EMBL/GenBank/DDBJ databases">
        <title>New uncultured bacterium of the family Gallionellaceae from acid mine drainage: description and reconstruction of genome based on metagenomic analysis of microbial community.</title>
        <authorList>
            <person name="Kadnikov V."/>
            <person name="Ivasenko D."/>
            <person name="Beletsky A."/>
            <person name="Mardanov A."/>
            <person name="Danilova E."/>
            <person name="Pimenov N."/>
            <person name="Karnachuk O."/>
            <person name="Ravin N."/>
        </authorList>
    </citation>
    <scope>NUCLEOTIDE SEQUENCE [LARGE SCALE GENOMIC DNA]</scope>
    <source>
        <strain evidence="1">ShG14-8</strain>
    </source>
</reference>
<gene>
    <name evidence="1" type="ORF">AWT59_3118</name>
</gene>
<evidence type="ECO:0000313" key="1">
    <source>
        <dbReference type="EMBL" id="KXS30757.1"/>
    </source>
</evidence>
<organism evidence="1 2">
    <name type="scientific">Candidatus Gallionella acididurans</name>
    <dbReference type="NCBI Taxonomy" id="1796491"/>
    <lineage>
        <taxon>Bacteria</taxon>
        <taxon>Pseudomonadati</taxon>
        <taxon>Pseudomonadota</taxon>
        <taxon>Betaproteobacteria</taxon>
        <taxon>Nitrosomonadales</taxon>
        <taxon>Gallionellaceae</taxon>
        <taxon>Gallionella</taxon>
    </lineage>
</organism>
<dbReference type="InterPro" id="IPR011204">
    <property type="entry name" value="Virulence_RhuM-like"/>
</dbReference>
<comment type="caution">
    <text evidence="1">The sequence shown here is derived from an EMBL/GenBank/DDBJ whole genome shotgun (WGS) entry which is preliminary data.</text>
</comment>